<dbReference type="EMBL" id="CP007152">
    <property type="protein sequence ID" value="AHI33373.1"/>
    <property type="molecule type" value="Genomic_DNA"/>
</dbReference>
<sequence>MSQLGGRLCGEVDFADATGPELLDQTVHSIGFSLPASLAITLDDHFGDRLSGD</sequence>
<organism evidence="1 2">
    <name type="scientific">Marinobacter salarius</name>
    <dbReference type="NCBI Taxonomy" id="1420917"/>
    <lineage>
        <taxon>Bacteria</taxon>
        <taxon>Pseudomonadati</taxon>
        <taxon>Pseudomonadota</taxon>
        <taxon>Gammaproteobacteria</taxon>
        <taxon>Pseudomonadales</taxon>
        <taxon>Marinobacteraceae</taxon>
        <taxon>Marinobacter</taxon>
    </lineage>
</organism>
<dbReference type="KEGG" id="msr:AU15_19340"/>
<name>W5Z4K8_9GAMM</name>
<dbReference type="AlphaFoldDB" id="W5Z4K8"/>
<dbReference type="Proteomes" id="UP000035081">
    <property type="component" value="Chromosome"/>
</dbReference>
<proteinExistence type="predicted"/>
<evidence type="ECO:0000313" key="1">
    <source>
        <dbReference type="EMBL" id="AHI33373.1"/>
    </source>
</evidence>
<dbReference type="HOGENOM" id="CLU_3063232_0_0_6"/>
<protein>
    <submittedName>
        <fullName evidence="1">Uncharacterized protein</fullName>
    </submittedName>
</protein>
<reference evidence="1 2" key="1">
    <citation type="journal article" date="2014" name="Genome Announc.">
        <title>Draft Genome Sequences of Marinobacter similis A3d10T and Marinobacter salarius R9SW1T.</title>
        <authorList>
            <person name="Ivanova E.P."/>
            <person name="Ng H.J."/>
            <person name="Webb H.K."/>
            <person name="Feng G."/>
            <person name="Oshima K."/>
            <person name="Hattori M."/>
            <person name="Ohkuma M."/>
            <person name="Sergeev A.F."/>
            <person name="Mikhailov V.V."/>
            <person name="Crawford R.J."/>
            <person name="Sawabe T."/>
        </authorList>
    </citation>
    <scope>NUCLEOTIDE SEQUENCE [LARGE SCALE GENOMIC DNA]</scope>
    <source>
        <strain evidence="2">A3d10 and R9SW1</strain>
    </source>
</reference>
<gene>
    <name evidence="1" type="ORF">AU15_19340</name>
</gene>
<accession>W5Z4K8</accession>
<evidence type="ECO:0000313" key="2">
    <source>
        <dbReference type="Proteomes" id="UP000035081"/>
    </source>
</evidence>